<gene>
    <name evidence="1" type="ORF">E5J99_21010</name>
</gene>
<name>A0A4Z0PG05_9BACT</name>
<accession>A0A4Z0PG05</accession>
<dbReference type="Proteomes" id="UP000297739">
    <property type="component" value="Unassembled WGS sequence"/>
</dbReference>
<dbReference type="AlphaFoldDB" id="A0A4Z0PG05"/>
<reference evidence="1 2" key="1">
    <citation type="submission" date="2019-04" db="EMBL/GenBank/DDBJ databases">
        <authorList>
            <person name="Feng G."/>
            <person name="Zhang J."/>
            <person name="Zhu H."/>
        </authorList>
    </citation>
    <scope>NUCLEOTIDE SEQUENCE [LARGE SCALE GENOMIC DNA]</scope>
    <source>
        <strain evidence="1 2">JCM 17223</strain>
    </source>
</reference>
<dbReference type="EMBL" id="SRLD01000116">
    <property type="protein sequence ID" value="TGE11211.1"/>
    <property type="molecule type" value="Genomic_DNA"/>
</dbReference>
<dbReference type="OrthoDB" id="976903at2"/>
<protein>
    <submittedName>
        <fullName evidence="1">Uncharacterized protein</fullName>
    </submittedName>
</protein>
<proteinExistence type="predicted"/>
<evidence type="ECO:0000313" key="2">
    <source>
        <dbReference type="Proteomes" id="UP000297739"/>
    </source>
</evidence>
<dbReference type="RefSeq" id="WP_135499760.1">
    <property type="nucleotide sequence ID" value="NZ_SRLD01000116.1"/>
</dbReference>
<evidence type="ECO:0000313" key="1">
    <source>
        <dbReference type="EMBL" id="TGE11211.1"/>
    </source>
</evidence>
<comment type="caution">
    <text evidence="1">The sequence shown here is derived from an EMBL/GenBank/DDBJ whole genome shotgun (WGS) entry which is preliminary data.</text>
</comment>
<sequence length="135" mass="15087">MRTDRYETIRDRLIEAMKAGGGGDAPENDAEALLYARQLTAADSTDLILIADNYTFPRDAKLLKNTTAHVRIILCGVHDYINPRYLALARKHGFSLHTIEGDIQDLSKLLEGEIITIQGQQYQVTGDGFKLVQKI</sequence>
<organism evidence="1 2">
    <name type="scientific">Hymenobacter elongatus</name>
    <dbReference type="NCBI Taxonomy" id="877208"/>
    <lineage>
        <taxon>Bacteria</taxon>
        <taxon>Pseudomonadati</taxon>
        <taxon>Bacteroidota</taxon>
        <taxon>Cytophagia</taxon>
        <taxon>Cytophagales</taxon>
        <taxon>Hymenobacteraceae</taxon>
        <taxon>Hymenobacter</taxon>
    </lineage>
</organism>
<keyword evidence="2" id="KW-1185">Reference proteome</keyword>